<sequence>YIRGCFTSGESYRSLHLVPSWPMVLNGAYDSDSESPHTLTFKFHPYFHFTVILKLQVST</sequence>
<feature type="non-terminal residue" evidence="1">
    <location>
        <position position="1"/>
    </location>
</feature>
<protein>
    <submittedName>
        <fullName evidence="1">Uncharacterized protein</fullName>
    </submittedName>
</protein>
<reference evidence="1" key="2">
    <citation type="journal article" date="2008" name="Dev. Comp. Immunol.">
        <title>Identification of the up-regulated expression genes in hemocytes of variously colored abalone (Haliotis diversicolor Reeve, 1846) challenged with bacteria.</title>
        <authorList>
            <person name="Wang K.J."/>
            <person name="Ren H.L."/>
            <person name="Xu D.D."/>
            <person name="Cai L."/>
            <person name="Yang M."/>
        </authorList>
    </citation>
    <scope>NUCLEOTIDE SEQUENCE</scope>
</reference>
<proteinExistence type="evidence at transcript level"/>
<dbReference type="EMBL" id="EU244411">
    <property type="protein sequence ID" value="ABY87425.1"/>
    <property type="molecule type" value="mRNA"/>
</dbReference>
<dbReference type="AlphaFoldDB" id="B3TK96"/>
<reference evidence="1" key="1">
    <citation type="submission" date="2007-10" db="EMBL/GenBank/DDBJ databases">
        <authorList>
            <person name="Wang K.-J."/>
            <person name="Ren H.-L."/>
            <person name="Xu D.-D."/>
            <person name="Cai L."/>
            <person name="Lin Z.-Y."/>
            <person name="Yang M."/>
            <person name="Qiao K."/>
            <person name="Zhang N."/>
        </authorList>
    </citation>
    <scope>NUCLEOTIDE SEQUENCE</scope>
</reference>
<accession>B3TK96</accession>
<feature type="non-terminal residue" evidence="1">
    <location>
        <position position="59"/>
    </location>
</feature>
<organism evidence="1">
    <name type="scientific">Haliotis diversicolor</name>
    <name type="common">Abalone</name>
    <name type="synonym">Sulculus diversicolor</name>
    <dbReference type="NCBI Taxonomy" id="36095"/>
    <lineage>
        <taxon>Eukaryota</taxon>
        <taxon>Metazoa</taxon>
        <taxon>Spiralia</taxon>
        <taxon>Lophotrochozoa</taxon>
        <taxon>Mollusca</taxon>
        <taxon>Gastropoda</taxon>
        <taxon>Vetigastropoda</taxon>
        <taxon>Lepetellida</taxon>
        <taxon>Haliotoidea</taxon>
        <taxon>Haliotidae</taxon>
        <taxon>Haliotis</taxon>
    </lineage>
</organism>
<evidence type="ECO:0000313" key="1">
    <source>
        <dbReference type="EMBL" id="ABY87425.1"/>
    </source>
</evidence>
<name>B3TK96_HALDV</name>